<evidence type="ECO:0000256" key="2">
    <source>
        <dbReference type="ARBA" id="ARBA00022475"/>
    </source>
</evidence>
<keyword evidence="5 6" id="KW-0472">Membrane</keyword>
<evidence type="ECO:0000256" key="3">
    <source>
        <dbReference type="ARBA" id="ARBA00022692"/>
    </source>
</evidence>
<sequence length="443" mass="46114">MRLARGGGGVMALNVAGMAQALLLQILLARLLGHEGYGHFAYVMAWVNILVYLAVMGHDMLMMRNVAAHRARQEWALLAGVLRHAAGLVGGLSIAISALGAFLISRQPGIPAELGATFLAGFVVLPLLAMLRLNAAVLYGQGQVVLGTAPERLGRDAVVLLLVGAATGLSLALTPPAVMGFVAVGGASALALILYLRRRRAVLPVPAPRAVFRRRDWIASAFVLGLTGGSQLLLQRSDVLMIGWLMTAADAGVYVVACNVAELVLFPYLAVGAIVAPSFAAHYARGERTELAAFMRTTTLMTLAGSLVIGIPLIVLAPWILGLFGSEFVDGAGAARILMVGICLRTVIGPSHLMLTMTGHEQQAMRALGCAAAANVALNLVMIPAFGIEGAAAMTTLSLLGSQIAMAAMAWQRVGIPPPLLPRRLLAALAPRDGGPRDAESGG</sequence>
<evidence type="ECO:0000313" key="8">
    <source>
        <dbReference type="Proteomes" id="UP000595197"/>
    </source>
</evidence>
<proteinExistence type="predicted"/>
<dbReference type="EMBL" id="CP067420">
    <property type="protein sequence ID" value="QQP90249.1"/>
    <property type="molecule type" value="Genomic_DNA"/>
</dbReference>
<dbReference type="Pfam" id="PF01943">
    <property type="entry name" value="Polysacc_synt"/>
    <property type="match status" value="1"/>
</dbReference>
<dbReference type="Proteomes" id="UP000595197">
    <property type="component" value="Chromosome"/>
</dbReference>
<feature type="transmembrane region" description="Helical" evidence="6">
    <location>
        <begin position="37"/>
        <end position="55"/>
    </location>
</feature>
<dbReference type="PANTHER" id="PTHR30250">
    <property type="entry name" value="PST FAMILY PREDICTED COLANIC ACID TRANSPORTER"/>
    <property type="match status" value="1"/>
</dbReference>
<protein>
    <submittedName>
        <fullName evidence="7">Polysaccharide biosynthesis C-terminal domain-containing protein</fullName>
    </submittedName>
</protein>
<feature type="transmembrane region" description="Helical" evidence="6">
    <location>
        <begin position="153"/>
        <end position="172"/>
    </location>
</feature>
<organism evidence="7 8">
    <name type="scientific">Skermanella cutis</name>
    <dbReference type="NCBI Taxonomy" id="2775420"/>
    <lineage>
        <taxon>Bacteria</taxon>
        <taxon>Pseudomonadati</taxon>
        <taxon>Pseudomonadota</taxon>
        <taxon>Alphaproteobacteria</taxon>
        <taxon>Rhodospirillales</taxon>
        <taxon>Azospirillaceae</taxon>
        <taxon>Skermanella</taxon>
    </lineage>
</organism>
<dbReference type="PANTHER" id="PTHR30250:SF11">
    <property type="entry name" value="O-ANTIGEN TRANSPORTER-RELATED"/>
    <property type="match status" value="1"/>
</dbReference>
<feature type="transmembrane region" description="Helical" evidence="6">
    <location>
        <begin position="300"/>
        <end position="321"/>
    </location>
</feature>
<name>A0ABX7B7A1_9PROT</name>
<feature type="transmembrane region" description="Helical" evidence="6">
    <location>
        <begin position="75"/>
        <end position="104"/>
    </location>
</feature>
<evidence type="ECO:0000256" key="6">
    <source>
        <dbReference type="SAM" id="Phobius"/>
    </source>
</evidence>
<evidence type="ECO:0000313" key="7">
    <source>
        <dbReference type="EMBL" id="QQP90249.1"/>
    </source>
</evidence>
<feature type="transmembrane region" description="Helical" evidence="6">
    <location>
        <begin position="254"/>
        <end position="279"/>
    </location>
</feature>
<evidence type="ECO:0000256" key="5">
    <source>
        <dbReference type="ARBA" id="ARBA00023136"/>
    </source>
</evidence>
<feature type="transmembrane region" description="Helical" evidence="6">
    <location>
        <begin position="333"/>
        <end position="355"/>
    </location>
</feature>
<accession>A0ABX7B7A1</accession>
<keyword evidence="3 6" id="KW-0812">Transmembrane</keyword>
<keyword evidence="2" id="KW-1003">Cell membrane</keyword>
<dbReference type="InterPro" id="IPR050833">
    <property type="entry name" value="Poly_Biosynth_Transport"/>
</dbReference>
<keyword evidence="4 6" id="KW-1133">Transmembrane helix</keyword>
<feature type="transmembrane region" description="Helical" evidence="6">
    <location>
        <begin position="178"/>
        <end position="196"/>
    </location>
</feature>
<dbReference type="RefSeq" id="WP_201077216.1">
    <property type="nucleotide sequence ID" value="NZ_CP067420.1"/>
</dbReference>
<evidence type="ECO:0000256" key="4">
    <source>
        <dbReference type="ARBA" id="ARBA00022989"/>
    </source>
</evidence>
<reference evidence="7" key="1">
    <citation type="submission" date="2021-02" db="EMBL/GenBank/DDBJ databases">
        <title>Skermanella TT6 skin isolate.</title>
        <authorList>
            <person name="Lee K."/>
            <person name="Ganzorig M."/>
        </authorList>
    </citation>
    <scope>NUCLEOTIDE SEQUENCE</scope>
    <source>
        <strain evidence="7">TT6</strain>
    </source>
</reference>
<dbReference type="InterPro" id="IPR002797">
    <property type="entry name" value="Polysacc_synth"/>
</dbReference>
<feature type="transmembrane region" description="Helical" evidence="6">
    <location>
        <begin position="12"/>
        <end position="31"/>
    </location>
</feature>
<comment type="subcellular location">
    <subcellularLocation>
        <location evidence="1">Cell membrane</location>
        <topology evidence="1">Multi-pass membrane protein</topology>
    </subcellularLocation>
</comment>
<evidence type="ECO:0000256" key="1">
    <source>
        <dbReference type="ARBA" id="ARBA00004651"/>
    </source>
</evidence>
<gene>
    <name evidence="7" type="ORF">IGS68_03035</name>
</gene>
<feature type="transmembrane region" description="Helical" evidence="6">
    <location>
        <begin position="217"/>
        <end position="234"/>
    </location>
</feature>
<keyword evidence="8" id="KW-1185">Reference proteome</keyword>
<feature type="transmembrane region" description="Helical" evidence="6">
    <location>
        <begin position="116"/>
        <end position="141"/>
    </location>
</feature>